<protein>
    <submittedName>
        <fullName evidence="1">Uncharacterized protein</fullName>
    </submittedName>
</protein>
<name>A0A124BS47_9DEIO</name>
<evidence type="ECO:0000313" key="1">
    <source>
        <dbReference type="EMBL" id="GAQ23237.1"/>
    </source>
</evidence>
<proteinExistence type="predicted"/>
<dbReference type="Proteomes" id="UP000056209">
    <property type="component" value="Unassembled WGS sequence"/>
</dbReference>
<dbReference type="AlphaFoldDB" id="A0A124BS47"/>
<evidence type="ECO:0000313" key="2">
    <source>
        <dbReference type="Proteomes" id="UP000056209"/>
    </source>
</evidence>
<reference evidence="2" key="1">
    <citation type="submission" date="2015-11" db="EMBL/GenBank/DDBJ databases">
        <title>Draft Genome Sequence of the Radioresistant Bacterium Deinococcus grandis, Isolated from Freshwater Fish in Japan.</title>
        <authorList>
            <person name="Satoh K."/>
            <person name="Onodera T."/>
            <person name="Omoso K."/>
            <person name="Takeda-Yano K."/>
            <person name="Katayama T."/>
            <person name="Oono Y."/>
            <person name="Narumi I."/>
        </authorList>
    </citation>
    <scope>NUCLEOTIDE SEQUENCE [LARGE SCALE GENOMIC DNA]</scope>
    <source>
        <strain evidence="2">ATCC 43672</strain>
    </source>
</reference>
<gene>
    <name evidence="1" type="ORF">DEIGR_200092</name>
</gene>
<dbReference type="RefSeq" id="WP_058978964.1">
    <property type="nucleotide sequence ID" value="NZ_BCMS01000002.1"/>
</dbReference>
<organism evidence="1 2">
    <name type="scientific">Deinococcus grandis</name>
    <dbReference type="NCBI Taxonomy" id="57498"/>
    <lineage>
        <taxon>Bacteria</taxon>
        <taxon>Thermotogati</taxon>
        <taxon>Deinococcota</taxon>
        <taxon>Deinococci</taxon>
        <taxon>Deinococcales</taxon>
        <taxon>Deinococcaceae</taxon>
        <taxon>Deinococcus</taxon>
    </lineage>
</organism>
<accession>A0A124BS47</accession>
<comment type="caution">
    <text evidence="1">The sequence shown here is derived from an EMBL/GenBank/DDBJ whole genome shotgun (WGS) entry which is preliminary data.</text>
</comment>
<keyword evidence="2" id="KW-1185">Reference proteome</keyword>
<dbReference type="OrthoDB" id="70372at2"/>
<sequence length="116" mass="12718">MKIGSRYTLERPTTGEVLGTLTVTDTEMFAVAGTFVASPAFDPYRPLFDEDARLARQLAEDPDPELLERAEAVLDGLMSLGLILRGESGRGYRDFLLGIDGDEASFRPLTPEEVPL</sequence>
<dbReference type="EMBL" id="BCMS01000002">
    <property type="protein sequence ID" value="GAQ23237.1"/>
    <property type="molecule type" value="Genomic_DNA"/>
</dbReference>